<feature type="domain" description="DSBA-like thioredoxin" evidence="1">
    <location>
        <begin position="3"/>
        <end position="200"/>
    </location>
</feature>
<sequence>MITLDIWSDPICPWCYIAKTRLGRALESRPDHPFEIRWHPFQLNPDMPAQGMARQDYLSLKFGGDQGVLDAYAPVLHAAEDAGLKFDLPAITRTPNTLDAHRLIHWAGLEGRQGAIVSGLFRAYFCEGRDIGSHDVLLDLAAQAGLGRDLTARLLGTDADCDMIREADRAARARGIQAVPFFMLDQQYAISGAQPTELWQGVIDELTGSSE</sequence>
<evidence type="ECO:0000313" key="2">
    <source>
        <dbReference type="EMBL" id="PZX45632.1"/>
    </source>
</evidence>
<comment type="caution">
    <text evidence="2">The sequence shown here is derived from an EMBL/GenBank/DDBJ whole genome shotgun (WGS) entry which is preliminary data.</text>
</comment>
<dbReference type="AlphaFoldDB" id="A0A2W7S569"/>
<dbReference type="STRING" id="121821.GCA_001870675_01067"/>
<dbReference type="OrthoDB" id="9799122at2"/>
<dbReference type="PANTHER" id="PTHR13887">
    <property type="entry name" value="GLUTATHIONE S-TRANSFERASE KAPPA"/>
    <property type="match status" value="1"/>
</dbReference>
<dbReference type="EMBL" id="QKZQ01000006">
    <property type="protein sequence ID" value="PZX45632.1"/>
    <property type="molecule type" value="Genomic_DNA"/>
</dbReference>
<dbReference type="InterPro" id="IPR001853">
    <property type="entry name" value="DSBA-like_thioredoxin_dom"/>
</dbReference>
<dbReference type="GO" id="GO:0016853">
    <property type="term" value="F:isomerase activity"/>
    <property type="evidence" value="ECO:0007669"/>
    <property type="project" value="UniProtKB-KW"/>
</dbReference>
<organism evidence="2 3">
    <name type="scientific">Roseinatronobacter thiooxidans</name>
    <dbReference type="NCBI Taxonomy" id="121821"/>
    <lineage>
        <taxon>Bacteria</taxon>
        <taxon>Pseudomonadati</taxon>
        <taxon>Pseudomonadota</taxon>
        <taxon>Alphaproteobacteria</taxon>
        <taxon>Rhodobacterales</taxon>
        <taxon>Paracoccaceae</taxon>
        <taxon>Roseinatronobacter</taxon>
    </lineage>
</organism>
<proteinExistence type="predicted"/>
<evidence type="ECO:0000313" key="3">
    <source>
        <dbReference type="Proteomes" id="UP000249364"/>
    </source>
</evidence>
<protein>
    <submittedName>
        <fullName evidence="2">Putative DsbA family dithiol-disulfide isomerase</fullName>
    </submittedName>
</protein>
<reference evidence="2 3" key="1">
    <citation type="submission" date="2018-06" db="EMBL/GenBank/DDBJ databases">
        <title>Genomic Encyclopedia of Archaeal and Bacterial Type Strains, Phase II (KMG-II): from individual species to whole genera.</title>
        <authorList>
            <person name="Goeker M."/>
        </authorList>
    </citation>
    <scope>NUCLEOTIDE SEQUENCE [LARGE SCALE GENOMIC DNA]</scope>
    <source>
        <strain evidence="2 3">DSM 13087</strain>
    </source>
</reference>
<keyword evidence="2" id="KW-0413">Isomerase</keyword>
<evidence type="ECO:0000259" key="1">
    <source>
        <dbReference type="Pfam" id="PF01323"/>
    </source>
</evidence>
<dbReference type="CDD" id="cd03024">
    <property type="entry name" value="DsbA_FrnE"/>
    <property type="match status" value="1"/>
</dbReference>
<dbReference type="SUPFAM" id="SSF52833">
    <property type="entry name" value="Thioredoxin-like"/>
    <property type="match status" value="1"/>
</dbReference>
<name>A0A2W7S569_9RHOB</name>
<accession>A0A2W7S569</accession>
<dbReference type="Pfam" id="PF01323">
    <property type="entry name" value="DSBA"/>
    <property type="match status" value="1"/>
</dbReference>
<dbReference type="Gene3D" id="3.40.30.10">
    <property type="entry name" value="Glutaredoxin"/>
    <property type="match status" value="1"/>
</dbReference>
<dbReference type="Proteomes" id="UP000249364">
    <property type="component" value="Unassembled WGS sequence"/>
</dbReference>
<dbReference type="RefSeq" id="WP_071469858.1">
    <property type="nucleotide sequence ID" value="NZ_MEHT01000018.1"/>
</dbReference>
<dbReference type="PANTHER" id="PTHR13887:SF41">
    <property type="entry name" value="THIOREDOXIN SUPERFAMILY PROTEIN"/>
    <property type="match status" value="1"/>
</dbReference>
<keyword evidence="3" id="KW-1185">Reference proteome</keyword>
<dbReference type="InterPro" id="IPR036249">
    <property type="entry name" value="Thioredoxin-like_sf"/>
</dbReference>
<gene>
    <name evidence="2" type="ORF">LY56_01656</name>
</gene>
<dbReference type="GO" id="GO:0016491">
    <property type="term" value="F:oxidoreductase activity"/>
    <property type="evidence" value="ECO:0007669"/>
    <property type="project" value="InterPro"/>
</dbReference>